<dbReference type="VEuPathDB" id="PlasmoDB:PCOAH_00032230"/>
<feature type="domain" description="Schizont-infected cell agglutination extracellular beta" evidence="3">
    <location>
        <begin position="14"/>
        <end position="149"/>
    </location>
</feature>
<dbReference type="AlphaFoldDB" id="A0A1B1E2S8"/>
<proteinExistence type="predicted"/>
<feature type="compositionally biased region" description="Basic and acidic residues" evidence="1">
    <location>
        <begin position="253"/>
        <end position="269"/>
    </location>
</feature>
<reference evidence="5" key="1">
    <citation type="submission" date="2016-06" db="EMBL/GenBank/DDBJ databases">
        <title>First high quality genome sequence of Plasmodium coatneyi using continuous long reads from single molecule, real-time sequencing.</title>
        <authorList>
            <person name="Chien J.-T."/>
            <person name="Pakala S.B."/>
            <person name="Geraldo J.A."/>
            <person name="Lapp S.A."/>
            <person name="Barnwell J.W."/>
            <person name="Kissinger J.C."/>
            <person name="Galinski M.R."/>
            <person name="Humphrey J.C."/>
        </authorList>
    </citation>
    <scope>NUCLEOTIDE SEQUENCE [LARGE SCALE GENOMIC DNA]</scope>
    <source>
        <strain evidence="5">Hackeri</strain>
    </source>
</reference>
<feature type="region of interest" description="Disordered" evidence="1">
    <location>
        <begin position="176"/>
        <end position="276"/>
    </location>
</feature>
<evidence type="ECO:0000259" key="3">
    <source>
        <dbReference type="Pfam" id="PF12878"/>
    </source>
</evidence>
<name>A0A1B1E2S8_9APIC</name>
<sequence>MKGKEKKGKGDGDKGYWDDVKKLLDPLSQAMTKNGQTDSNLCSTMKEANKAACQFIVKGLKHIYGITRGTDSQDQQFVLNNLIFHRTMSCVLLNAFADKLEKLKDEKSCDVKKGIDHAFKDEGSLYKSECKDGPCEQCKREQNIGDCNIGQGKIGPQLDKMLQEKQSKIEEMKQALETACKSPPPEPARPSNTQPTEKIDAPTPEITEKPDPAVPKPTEASAAVHPQTPGAVSETAQSGENITGSSTGGSEKQTPDKQSKSEESGEGKCKANLKNVSANNGPTGVSFAAGCTSDSDLGLTEDVQRMLDAQEAKGQPGTSVVYFHGTEQRMHIQSTPKEFYMSYIYKCIIITFLLFTLQAQKLIQVRKAPLSRMTQFPIQDKRLFTPMLPLEKLKTVLLPILELAQNLFLVTVIQKEVLSNHLVVVVMLAIRVLFKQTLQWEDHNVLYRGKV</sequence>
<dbReference type="EMBL" id="CP016249">
    <property type="protein sequence ID" value="ANQ09314.1"/>
    <property type="molecule type" value="Genomic_DNA"/>
</dbReference>
<organism evidence="4 5">
    <name type="scientific">Plasmodium coatneyi</name>
    <dbReference type="NCBI Taxonomy" id="208452"/>
    <lineage>
        <taxon>Eukaryota</taxon>
        <taxon>Sar</taxon>
        <taxon>Alveolata</taxon>
        <taxon>Apicomplexa</taxon>
        <taxon>Aconoidasida</taxon>
        <taxon>Haemosporida</taxon>
        <taxon>Plasmodiidae</taxon>
        <taxon>Plasmodium</taxon>
    </lineage>
</organism>
<gene>
    <name evidence="4" type="ORF">PCOAH_00032230</name>
</gene>
<dbReference type="InterPro" id="IPR024285">
    <property type="entry name" value="SICA_extracell_b"/>
</dbReference>
<feature type="compositionally biased region" description="Polar residues" evidence="1">
    <location>
        <begin position="234"/>
        <end position="252"/>
    </location>
</feature>
<dbReference type="Proteomes" id="UP000092716">
    <property type="component" value="Chromosome 11"/>
</dbReference>
<dbReference type="KEGG" id="pcot:PCOAH_00032230"/>
<keyword evidence="2" id="KW-0812">Transmembrane</keyword>
<keyword evidence="2" id="KW-0472">Membrane</keyword>
<evidence type="ECO:0000313" key="5">
    <source>
        <dbReference type="Proteomes" id="UP000092716"/>
    </source>
</evidence>
<dbReference type="GeneID" id="30909954"/>
<keyword evidence="2" id="KW-1133">Transmembrane helix</keyword>
<evidence type="ECO:0000256" key="2">
    <source>
        <dbReference type="SAM" id="Phobius"/>
    </source>
</evidence>
<evidence type="ECO:0000256" key="1">
    <source>
        <dbReference type="SAM" id="MobiDB-lite"/>
    </source>
</evidence>
<dbReference type="Pfam" id="PF12878">
    <property type="entry name" value="SICA_beta"/>
    <property type="match status" value="1"/>
</dbReference>
<dbReference type="RefSeq" id="XP_019916009.1">
    <property type="nucleotide sequence ID" value="XM_020060018.1"/>
</dbReference>
<accession>A0A1B1E2S8</accession>
<feature type="transmembrane region" description="Helical" evidence="2">
    <location>
        <begin position="339"/>
        <end position="357"/>
    </location>
</feature>
<evidence type="ECO:0000313" key="4">
    <source>
        <dbReference type="EMBL" id="ANQ09314.1"/>
    </source>
</evidence>
<protein>
    <submittedName>
        <fullName evidence="4">SICA antigen</fullName>
    </submittedName>
</protein>
<keyword evidence="5" id="KW-1185">Reference proteome</keyword>